<comment type="caution">
    <text evidence="1">The sequence shown here is derived from an EMBL/GenBank/DDBJ whole genome shotgun (WGS) entry which is preliminary data.</text>
</comment>
<proteinExistence type="predicted"/>
<dbReference type="Proteomes" id="UP000663843">
    <property type="component" value="Unassembled WGS sequence"/>
</dbReference>
<gene>
    <name evidence="1" type="ORF">RDB_LOCUS123310</name>
</gene>
<dbReference type="EMBL" id="CAJMWT010004156">
    <property type="protein sequence ID" value="CAE6485768.1"/>
    <property type="molecule type" value="Genomic_DNA"/>
</dbReference>
<dbReference type="AlphaFoldDB" id="A0A8H3CJI2"/>
<protein>
    <submittedName>
        <fullName evidence="1">Uncharacterized protein</fullName>
    </submittedName>
</protein>
<name>A0A8H3CJI2_9AGAM</name>
<accession>A0A8H3CJI2</accession>
<evidence type="ECO:0000313" key="1">
    <source>
        <dbReference type="EMBL" id="CAE6485768.1"/>
    </source>
</evidence>
<evidence type="ECO:0000313" key="2">
    <source>
        <dbReference type="Proteomes" id="UP000663843"/>
    </source>
</evidence>
<reference evidence="1" key="1">
    <citation type="submission" date="2021-01" db="EMBL/GenBank/DDBJ databases">
        <authorList>
            <person name="Kaushik A."/>
        </authorList>
    </citation>
    <scope>NUCLEOTIDE SEQUENCE</scope>
    <source>
        <strain evidence="1">AG2-2IIIB</strain>
    </source>
</reference>
<sequence>MKREIGEPDALRNNFYVIDFDRYRNRDGPAVEPTPAEPWVGASWEREDLDLWARRGDTIFNGSPPLSTLHLRKLALKKYKILDLEGNEVEHTLGFNKVMIDDEHIAILAAENDGVTPYGLIVYTI</sequence>
<organism evidence="1 2">
    <name type="scientific">Rhizoctonia solani</name>
    <dbReference type="NCBI Taxonomy" id="456999"/>
    <lineage>
        <taxon>Eukaryota</taxon>
        <taxon>Fungi</taxon>
        <taxon>Dikarya</taxon>
        <taxon>Basidiomycota</taxon>
        <taxon>Agaricomycotina</taxon>
        <taxon>Agaricomycetes</taxon>
        <taxon>Cantharellales</taxon>
        <taxon>Ceratobasidiaceae</taxon>
        <taxon>Rhizoctonia</taxon>
    </lineage>
</organism>